<name>A0A432M5Z1_9GAMM</name>
<keyword evidence="2" id="KW-0378">Hydrolase</keyword>
<evidence type="ECO:0000313" key="2">
    <source>
        <dbReference type="EMBL" id="RUL74961.1"/>
    </source>
</evidence>
<dbReference type="InterPro" id="IPR012338">
    <property type="entry name" value="Beta-lactam/transpept-like"/>
</dbReference>
<feature type="domain" description="Beta-lactamase-related" evidence="1">
    <location>
        <begin position="73"/>
        <end position="383"/>
    </location>
</feature>
<keyword evidence="3" id="KW-1185">Reference proteome</keyword>
<dbReference type="AlphaFoldDB" id="A0A432M5Z1"/>
<evidence type="ECO:0000259" key="1">
    <source>
        <dbReference type="Pfam" id="PF00144"/>
    </source>
</evidence>
<accession>A0A432M5Z1</accession>
<dbReference type="Pfam" id="PF00144">
    <property type="entry name" value="Beta-lactamase"/>
    <property type="match status" value="1"/>
</dbReference>
<dbReference type="PANTHER" id="PTHR46825:SF9">
    <property type="entry name" value="BETA-LACTAMASE-RELATED DOMAIN-CONTAINING PROTEIN"/>
    <property type="match status" value="1"/>
</dbReference>
<proteinExistence type="predicted"/>
<sequence length="490" mass="52918">MGVKECLSTPARINHYRRARRAGKLTQGMTMDCIGCKLRAALLTISLLGATLPVAASEISQLAPVADQILSHSTQQDGPGISALVSKDGKVIYRASRGMASLELHVATADDDVYRVGSITKTVTAATILLLSQQGKLSLADPLSRFLPDFPHASDVTIAELLNHTAGISDAWNVDPTLSMDTRTLVGQIAKQPLDFKPGSEWRYSNSGYMLLGAVIEKVTGRRWDEVEHDLVFAPFGMAHTGYYPDDAVVSHLVQGYSADTHGAVARPPFVSINGPMTAGALASTSDDVRRLVEGLNDGKTFPSSLLKEMTTPVRLPDGSTAPYGYGVMPDRLRGEQAFEHNGGIEGFSSQYVYMPEEKVTVVVLTNSDAGKPNARSIAHQLAALAIGKPYQRFDDASLSRREVEALLGSYEIQGESRHVITSQSGQLYIQRAPGPKRPLTPARGELLYYSGDGTDYFHVVRSKNGEVTALEFYPDGMGPSRLEKRVGAP</sequence>
<gene>
    <name evidence="2" type="ORF">EKH80_12845</name>
</gene>
<dbReference type="GO" id="GO:0016787">
    <property type="term" value="F:hydrolase activity"/>
    <property type="evidence" value="ECO:0007669"/>
    <property type="project" value="UniProtKB-KW"/>
</dbReference>
<comment type="caution">
    <text evidence="2">The sequence shown here is derived from an EMBL/GenBank/DDBJ whole genome shotgun (WGS) entry which is preliminary data.</text>
</comment>
<dbReference type="EMBL" id="RYYV01000008">
    <property type="protein sequence ID" value="RUL74961.1"/>
    <property type="molecule type" value="Genomic_DNA"/>
</dbReference>
<dbReference type="Proteomes" id="UP000274358">
    <property type="component" value="Unassembled WGS sequence"/>
</dbReference>
<reference evidence="2 3" key="1">
    <citation type="submission" date="2018-12" db="EMBL/GenBank/DDBJ databases">
        <title>Dyella dinghuensis sp. nov. DHOA06 and Dyella choica sp. nov. 4M-K27, isolated from forest soil.</title>
        <authorList>
            <person name="Qiu L.-H."/>
            <person name="Gao Z.-H."/>
        </authorList>
    </citation>
    <scope>NUCLEOTIDE SEQUENCE [LARGE SCALE GENOMIC DNA]</scope>
    <source>
        <strain evidence="2 3">4M-K27</strain>
    </source>
</reference>
<organism evidence="2 3">
    <name type="scientific">Dyella choica</name>
    <dbReference type="NCBI Taxonomy" id="1927959"/>
    <lineage>
        <taxon>Bacteria</taxon>
        <taxon>Pseudomonadati</taxon>
        <taxon>Pseudomonadota</taxon>
        <taxon>Gammaproteobacteria</taxon>
        <taxon>Lysobacterales</taxon>
        <taxon>Rhodanobacteraceae</taxon>
        <taxon>Dyella</taxon>
    </lineage>
</organism>
<dbReference type="SUPFAM" id="SSF56601">
    <property type="entry name" value="beta-lactamase/transpeptidase-like"/>
    <property type="match status" value="1"/>
</dbReference>
<protein>
    <submittedName>
        <fullName evidence="2">Class A beta-lactamase-related serine hydrolase</fullName>
    </submittedName>
</protein>
<dbReference type="OrthoDB" id="9799367at2"/>
<dbReference type="InterPro" id="IPR001466">
    <property type="entry name" value="Beta-lactam-related"/>
</dbReference>
<evidence type="ECO:0000313" key="3">
    <source>
        <dbReference type="Proteomes" id="UP000274358"/>
    </source>
</evidence>
<dbReference type="InterPro" id="IPR050491">
    <property type="entry name" value="AmpC-like"/>
</dbReference>
<dbReference type="PANTHER" id="PTHR46825">
    <property type="entry name" value="D-ALANYL-D-ALANINE-CARBOXYPEPTIDASE/ENDOPEPTIDASE AMPH"/>
    <property type="match status" value="1"/>
</dbReference>
<dbReference type="Gene3D" id="3.40.710.10">
    <property type="entry name" value="DD-peptidase/beta-lactamase superfamily"/>
    <property type="match status" value="1"/>
</dbReference>